<name>A0A0U3E3C0_9CREN</name>
<dbReference type="InterPro" id="IPR027417">
    <property type="entry name" value="P-loop_NTPase"/>
</dbReference>
<dbReference type="GO" id="GO:0016887">
    <property type="term" value="F:ATP hydrolysis activity"/>
    <property type="evidence" value="ECO:0007669"/>
    <property type="project" value="InterPro"/>
</dbReference>
<dbReference type="Proteomes" id="UP000060778">
    <property type="component" value="Chromosome"/>
</dbReference>
<dbReference type="SUPFAM" id="SSF52540">
    <property type="entry name" value="P-loop containing nucleoside triphosphate hydrolases"/>
    <property type="match status" value="1"/>
</dbReference>
<dbReference type="AlphaFoldDB" id="A0A0U3E3C0"/>
<protein>
    <recommendedName>
        <fullName evidence="2">ArsA/GET3 Anion-transporting ATPase-like domain-containing protein</fullName>
    </recommendedName>
</protein>
<dbReference type="PANTHER" id="PTHR10803:SF3">
    <property type="entry name" value="ATPASE GET3"/>
    <property type="match status" value="1"/>
</dbReference>
<dbReference type="PANTHER" id="PTHR10803">
    <property type="entry name" value="ARSENICAL PUMP-DRIVING ATPASE ARSENITE-TRANSLOCATING ATPASE"/>
    <property type="match status" value="1"/>
</dbReference>
<reference evidence="3 4" key="1">
    <citation type="submission" date="2013-11" db="EMBL/GenBank/DDBJ databases">
        <title>Comparative genomics of Ignicoccus.</title>
        <authorList>
            <person name="Podar M."/>
        </authorList>
    </citation>
    <scope>NUCLEOTIDE SEQUENCE [LARGE SCALE GENOMIC DNA]</scope>
    <source>
        <strain evidence="3 4">DSM 13165</strain>
    </source>
</reference>
<dbReference type="CDD" id="cd02035">
    <property type="entry name" value="ArsA"/>
    <property type="match status" value="1"/>
</dbReference>
<dbReference type="InterPro" id="IPR016300">
    <property type="entry name" value="ATPase_ArsA/GET3"/>
</dbReference>
<evidence type="ECO:0000259" key="2">
    <source>
        <dbReference type="Pfam" id="PF02374"/>
    </source>
</evidence>
<dbReference type="Pfam" id="PF02374">
    <property type="entry name" value="ArsA_ATPase"/>
    <property type="match status" value="1"/>
</dbReference>
<gene>
    <name evidence="3" type="ORF">EYM_03215</name>
</gene>
<dbReference type="KEGG" id="iis:EYM_03215"/>
<evidence type="ECO:0000313" key="3">
    <source>
        <dbReference type="EMBL" id="ALU12395.1"/>
    </source>
</evidence>
<dbReference type="PATRIC" id="fig|940295.4.peg.626"/>
<comment type="similarity">
    <text evidence="1">Belongs to the arsA ATPase family.</text>
</comment>
<dbReference type="InterPro" id="IPR025723">
    <property type="entry name" value="ArsA/GET3_ATPase-like"/>
</dbReference>
<accession>A0A0U3E3C0</accession>
<organism evidence="3 4">
    <name type="scientific">Ignicoccus islandicus DSM 13165</name>
    <dbReference type="NCBI Taxonomy" id="940295"/>
    <lineage>
        <taxon>Archaea</taxon>
        <taxon>Thermoproteota</taxon>
        <taxon>Thermoprotei</taxon>
        <taxon>Desulfurococcales</taxon>
        <taxon>Desulfurococcaceae</taxon>
        <taxon>Ignicoccus</taxon>
    </lineage>
</organism>
<sequence length="311" mass="35727">MRWKDVARLFHFLGKGGVGKTTSSALQAILLSRKGKTLLVSLDPAHNLGDVLGIELGEEPKEVKENLHAMEPDVTKLMEEYGKSIAKEIESHYKYLKVLNLDKIIRTIEYTPGVEEQVLLETIARLMEMKYDYIVIDHAPTALSVRVLLLPQIMLTWLNHIRELRLQILKRRKLIGAESIEDKVLEILNTEIEKYKALEETFKSIKSSPITIVVNPEEMPCLEAARIRDVLRRFDMPLCGVVINKVIVADSIDPTLLEMKEMQRKWINFIESSFKDYRIVKVPYLVPPPRGVRELEEIAKKYLGEPMCCYG</sequence>
<dbReference type="OrthoDB" id="46198at2157"/>
<dbReference type="GO" id="GO:0005524">
    <property type="term" value="F:ATP binding"/>
    <property type="evidence" value="ECO:0007669"/>
    <property type="project" value="InterPro"/>
</dbReference>
<evidence type="ECO:0000256" key="1">
    <source>
        <dbReference type="ARBA" id="ARBA00011040"/>
    </source>
</evidence>
<dbReference type="STRING" id="940295.EYM_03215"/>
<evidence type="ECO:0000313" key="4">
    <source>
        <dbReference type="Proteomes" id="UP000060778"/>
    </source>
</evidence>
<feature type="domain" description="ArsA/GET3 Anion-transporting ATPase-like" evidence="2">
    <location>
        <begin position="8"/>
        <end position="301"/>
    </location>
</feature>
<dbReference type="RefSeq" id="WP_075049629.1">
    <property type="nucleotide sequence ID" value="NZ_CP006867.1"/>
</dbReference>
<keyword evidence="4" id="KW-1185">Reference proteome</keyword>
<dbReference type="Gene3D" id="3.40.50.300">
    <property type="entry name" value="P-loop containing nucleotide triphosphate hydrolases"/>
    <property type="match status" value="1"/>
</dbReference>
<proteinExistence type="inferred from homology"/>
<dbReference type="GeneID" id="30680037"/>
<dbReference type="NCBIfam" id="TIGR00345">
    <property type="entry name" value="GET3_arsA_TRC40"/>
    <property type="match status" value="1"/>
</dbReference>
<dbReference type="EMBL" id="CP006867">
    <property type="protein sequence ID" value="ALU12395.1"/>
    <property type="molecule type" value="Genomic_DNA"/>
</dbReference>